<dbReference type="AlphaFoldDB" id="A0A365H9P1"/>
<keyword evidence="10" id="KW-1185">Reference proteome</keyword>
<dbReference type="GO" id="GO:0008889">
    <property type="term" value="F:glycerophosphodiester phosphodiesterase activity"/>
    <property type="evidence" value="ECO:0007669"/>
    <property type="project" value="UniProtKB-EC"/>
</dbReference>
<comment type="similarity">
    <text evidence="1">Belongs to the glycerophosphoryl diester phosphodiesterase family.</text>
</comment>
<dbReference type="Proteomes" id="UP000251891">
    <property type="component" value="Unassembled WGS sequence"/>
</dbReference>
<evidence type="ECO:0000256" key="7">
    <source>
        <dbReference type="SAM" id="SignalP"/>
    </source>
</evidence>
<feature type="domain" description="GP-PDE" evidence="8">
    <location>
        <begin position="39"/>
        <end position="363"/>
    </location>
</feature>
<comment type="catalytic activity">
    <reaction evidence="6">
        <text>a sn-glycero-3-phosphodiester + H2O = an alcohol + sn-glycerol 3-phosphate + H(+)</text>
        <dbReference type="Rhea" id="RHEA:12969"/>
        <dbReference type="ChEBI" id="CHEBI:15377"/>
        <dbReference type="ChEBI" id="CHEBI:15378"/>
        <dbReference type="ChEBI" id="CHEBI:30879"/>
        <dbReference type="ChEBI" id="CHEBI:57597"/>
        <dbReference type="ChEBI" id="CHEBI:83408"/>
        <dbReference type="EC" id="3.1.4.46"/>
    </reaction>
</comment>
<evidence type="ECO:0000313" key="9">
    <source>
        <dbReference type="EMBL" id="RAY15656.1"/>
    </source>
</evidence>
<evidence type="ECO:0000256" key="4">
    <source>
        <dbReference type="ARBA" id="ARBA00022798"/>
    </source>
</evidence>
<dbReference type="EC" id="3.1.4.46" evidence="2"/>
<accession>A0A365H9P1</accession>
<dbReference type="PANTHER" id="PTHR43620:SF7">
    <property type="entry name" value="GLYCEROPHOSPHODIESTER PHOSPHODIESTERASE GDPD5-RELATED"/>
    <property type="match status" value="1"/>
</dbReference>
<dbReference type="GO" id="GO:0006071">
    <property type="term" value="P:glycerol metabolic process"/>
    <property type="evidence" value="ECO:0007669"/>
    <property type="project" value="UniProtKB-KW"/>
</dbReference>
<evidence type="ECO:0000256" key="5">
    <source>
        <dbReference type="ARBA" id="ARBA00022801"/>
    </source>
</evidence>
<evidence type="ECO:0000256" key="6">
    <source>
        <dbReference type="ARBA" id="ARBA00047512"/>
    </source>
</evidence>
<dbReference type="GO" id="GO:0042597">
    <property type="term" value="C:periplasmic space"/>
    <property type="evidence" value="ECO:0007669"/>
    <property type="project" value="TreeGrafter"/>
</dbReference>
<evidence type="ECO:0000256" key="2">
    <source>
        <dbReference type="ARBA" id="ARBA00012247"/>
    </source>
</evidence>
<feature type="signal peptide" evidence="7">
    <location>
        <begin position="1"/>
        <end position="23"/>
    </location>
</feature>
<dbReference type="CDD" id="cd08602">
    <property type="entry name" value="GDPD_ScGlpQ1_like"/>
    <property type="match status" value="1"/>
</dbReference>
<protein>
    <recommendedName>
        <fullName evidence="2">glycerophosphodiester phosphodiesterase</fullName>
        <ecNumber evidence="2">3.1.4.46</ecNumber>
    </recommendedName>
</protein>
<dbReference type="GO" id="GO:0006629">
    <property type="term" value="P:lipid metabolic process"/>
    <property type="evidence" value="ECO:0007669"/>
    <property type="project" value="InterPro"/>
</dbReference>
<dbReference type="OrthoDB" id="9758957at2"/>
<dbReference type="InterPro" id="IPR017946">
    <property type="entry name" value="PLC-like_Pdiesterase_TIM-brl"/>
</dbReference>
<organism evidence="9 10">
    <name type="scientific">Actinomadura craniellae</name>
    <dbReference type="NCBI Taxonomy" id="2231787"/>
    <lineage>
        <taxon>Bacteria</taxon>
        <taxon>Bacillati</taxon>
        <taxon>Actinomycetota</taxon>
        <taxon>Actinomycetes</taxon>
        <taxon>Streptosporangiales</taxon>
        <taxon>Thermomonosporaceae</taxon>
        <taxon>Actinomadura</taxon>
    </lineage>
</organism>
<dbReference type="EMBL" id="QLYX01000003">
    <property type="protein sequence ID" value="RAY15656.1"/>
    <property type="molecule type" value="Genomic_DNA"/>
</dbReference>
<proteinExistence type="inferred from homology"/>
<evidence type="ECO:0000256" key="3">
    <source>
        <dbReference type="ARBA" id="ARBA00022729"/>
    </source>
</evidence>
<dbReference type="Gene3D" id="3.20.20.190">
    <property type="entry name" value="Phosphatidylinositol (PI) phosphodiesterase"/>
    <property type="match status" value="1"/>
</dbReference>
<evidence type="ECO:0000256" key="1">
    <source>
        <dbReference type="ARBA" id="ARBA00007277"/>
    </source>
</evidence>
<dbReference type="PANTHER" id="PTHR43620">
    <property type="entry name" value="GLYCEROPHOSPHORYL DIESTER PHOSPHODIESTERASE"/>
    <property type="match status" value="1"/>
</dbReference>
<feature type="chain" id="PRO_5038332819" description="glycerophosphodiester phosphodiesterase" evidence="7">
    <location>
        <begin position="24"/>
        <end position="369"/>
    </location>
</feature>
<sequence>MFKLPKRLLAGGLAVAATTGVLAALTGGSASADRHSAAPTVIGHRGASALRPEHTLGAYKVAIAQGADFIEPDVVATKDRALVARHDNWLADTTDVEDHPEFAARKKTKVIDGVTRTDWFTEDFTLAELRTLRTTERIPDLRPESAVFDGLEVIPTLEEVIKLARANDVGVYPETKHPTYFDGLGLSMEEPLVALLNKYGLNDSRDKVIVQSFETANLRDLSRKTKVRLVQLMSASGAPYDLEAAGDPRTYADLATPAGLKWIASYADGIGPATAMIFPVDATGKLGKPTSLVRDAHRNRLIVHAYTIRPENSQLPADFRQGNPQAANYPRATGDVYGWVTKLFEIGVDGLFCDDPSAAVAARTKFLTR</sequence>
<keyword evidence="5" id="KW-0378">Hydrolase</keyword>
<gene>
    <name evidence="9" type="ORF">DPM19_07660</name>
</gene>
<evidence type="ECO:0000259" key="8">
    <source>
        <dbReference type="PROSITE" id="PS51704"/>
    </source>
</evidence>
<name>A0A365H9P1_9ACTN</name>
<dbReference type="RefSeq" id="WP_111864117.1">
    <property type="nucleotide sequence ID" value="NZ_QLYX01000003.1"/>
</dbReference>
<reference evidence="9 10" key="1">
    <citation type="submission" date="2018-06" db="EMBL/GenBank/DDBJ databases">
        <title>Actinomadura craniellae sp. nov. isolated from marine sponge Craniella sp.</title>
        <authorList>
            <person name="Li L."/>
            <person name="Xu Q.H."/>
            <person name="Lin H.W."/>
            <person name="Lu Y.H."/>
        </authorList>
    </citation>
    <scope>NUCLEOTIDE SEQUENCE [LARGE SCALE GENOMIC DNA]</scope>
    <source>
        <strain evidence="9 10">LHW63021</strain>
    </source>
</reference>
<comment type="caution">
    <text evidence="9">The sequence shown here is derived from an EMBL/GenBank/DDBJ whole genome shotgun (WGS) entry which is preliminary data.</text>
</comment>
<dbReference type="Pfam" id="PF03009">
    <property type="entry name" value="GDPD"/>
    <property type="match status" value="1"/>
</dbReference>
<dbReference type="PROSITE" id="PS51704">
    <property type="entry name" value="GP_PDE"/>
    <property type="match status" value="1"/>
</dbReference>
<keyword evidence="3 7" id="KW-0732">Signal</keyword>
<keyword evidence="4" id="KW-0319">Glycerol metabolism</keyword>
<evidence type="ECO:0000313" key="10">
    <source>
        <dbReference type="Proteomes" id="UP000251891"/>
    </source>
</evidence>
<dbReference type="SUPFAM" id="SSF51695">
    <property type="entry name" value="PLC-like phosphodiesterases"/>
    <property type="match status" value="1"/>
</dbReference>
<dbReference type="InterPro" id="IPR030395">
    <property type="entry name" value="GP_PDE_dom"/>
</dbReference>